<dbReference type="RefSeq" id="WP_109733273.1">
    <property type="nucleotide sequence ID" value="NZ_BAAACK010000022.1"/>
</dbReference>
<dbReference type="InterPro" id="IPR029058">
    <property type="entry name" value="AB_hydrolase_fold"/>
</dbReference>
<dbReference type="PANTHER" id="PTHR46438:SF2">
    <property type="entry name" value="ALPHA_BETA-HYDROLASES SUPERFAMILY PROTEIN"/>
    <property type="match status" value="1"/>
</dbReference>
<accession>A0A2Y9BKM7</accession>
<keyword evidence="3" id="KW-1185">Reference proteome</keyword>
<gene>
    <name evidence="2" type="ORF">A8806_11661</name>
</gene>
<dbReference type="SUPFAM" id="SSF53474">
    <property type="entry name" value="alpha/beta-Hydrolases"/>
    <property type="match status" value="1"/>
</dbReference>
<dbReference type="OrthoDB" id="9808398at2"/>
<evidence type="ECO:0000313" key="2">
    <source>
        <dbReference type="EMBL" id="PWJ22886.1"/>
    </source>
</evidence>
<organism evidence="2 3">
    <name type="scientific">Faecalicatena orotica</name>
    <dbReference type="NCBI Taxonomy" id="1544"/>
    <lineage>
        <taxon>Bacteria</taxon>
        <taxon>Bacillati</taxon>
        <taxon>Bacillota</taxon>
        <taxon>Clostridia</taxon>
        <taxon>Lachnospirales</taxon>
        <taxon>Lachnospiraceae</taxon>
        <taxon>Faecalicatena</taxon>
    </lineage>
</organism>
<protein>
    <submittedName>
        <fullName evidence="2">Pimeloyl-ACP methyl ester carboxylesterase</fullName>
    </submittedName>
</protein>
<dbReference type="Proteomes" id="UP000245845">
    <property type="component" value="Unassembled WGS sequence"/>
</dbReference>
<dbReference type="PANTHER" id="PTHR46438">
    <property type="entry name" value="ALPHA/BETA-HYDROLASES SUPERFAMILY PROTEIN"/>
    <property type="match status" value="1"/>
</dbReference>
<name>A0A2Y9BKM7_9FIRM</name>
<dbReference type="Gene3D" id="3.40.50.1820">
    <property type="entry name" value="alpha/beta hydrolase"/>
    <property type="match status" value="1"/>
</dbReference>
<dbReference type="EMBL" id="QGDL01000016">
    <property type="protein sequence ID" value="PWJ22886.1"/>
    <property type="molecule type" value="Genomic_DNA"/>
</dbReference>
<evidence type="ECO:0000313" key="3">
    <source>
        <dbReference type="Proteomes" id="UP000245845"/>
    </source>
</evidence>
<proteinExistence type="predicted"/>
<reference evidence="2 3" key="1">
    <citation type="submission" date="2018-05" db="EMBL/GenBank/DDBJ databases">
        <title>The Hungate 1000. A catalogue of reference genomes from the rumen microbiome.</title>
        <authorList>
            <person name="Kelly W."/>
        </authorList>
    </citation>
    <scope>NUCLEOTIDE SEQUENCE [LARGE SCALE GENOMIC DNA]</scope>
    <source>
        <strain evidence="2 3">NLAE-zl-C242</strain>
    </source>
</reference>
<dbReference type="AlphaFoldDB" id="A0A2Y9BKM7"/>
<dbReference type="Pfam" id="PF12697">
    <property type="entry name" value="Abhydrolase_6"/>
    <property type="match status" value="1"/>
</dbReference>
<evidence type="ECO:0000259" key="1">
    <source>
        <dbReference type="Pfam" id="PF12697"/>
    </source>
</evidence>
<dbReference type="InterPro" id="IPR000073">
    <property type="entry name" value="AB_hydrolase_1"/>
</dbReference>
<feature type="domain" description="AB hydrolase-1" evidence="1">
    <location>
        <begin position="64"/>
        <end position="310"/>
    </location>
</feature>
<comment type="caution">
    <text evidence="2">The sequence shown here is derived from an EMBL/GenBank/DDBJ whole genome shotgun (WGS) entry which is preliminary data.</text>
</comment>
<sequence>MTWKKKLTTCTVLAGTTVGIMHVVNRLVYYISTIDNLLYNKDEKYYDWRFGSIYYTKQGKGSPILLIHDLNVSSSAYEWNKIVAGLSRTNTVYTIDLLGCGRSQKPNLTYTNYLYVQMITDFIHHVIGEKTDVIATGESGTFVLMACANDNTVINKIMLVNPGDLVSLAKIPTKRTKLIQHIINTPVLGTFIYNMRINKRTIEEDFRSQYLYDQNKLEERTIMTYFEASHKCSTHSKYLYASIKSRFTNANVIHCLKDINNSIFIIVGNANPENALIANQYQNHLPSIEVIGIDKTKHLPQLESPDEFIDQVKVLFDIDGADE</sequence>